<dbReference type="SUPFAM" id="SSF54637">
    <property type="entry name" value="Thioesterase/thiol ester dehydrase-isomerase"/>
    <property type="match status" value="1"/>
</dbReference>
<dbReference type="CDD" id="cd03443">
    <property type="entry name" value="PaaI_thioesterase"/>
    <property type="match status" value="1"/>
</dbReference>
<evidence type="ECO:0000256" key="2">
    <source>
        <dbReference type="ARBA" id="ARBA00022801"/>
    </source>
</evidence>
<dbReference type="InterPro" id="IPR029069">
    <property type="entry name" value="HotDog_dom_sf"/>
</dbReference>
<comment type="similarity">
    <text evidence="1">Belongs to the thioesterase PaaI family.</text>
</comment>
<dbReference type="NCBIfam" id="TIGR00369">
    <property type="entry name" value="unchar_dom_1"/>
    <property type="match status" value="1"/>
</dbReference>
<dbReference type="Gene3D" id="3.10.129.10">
    <property type="entry name" value="Hotdog Thioesterase"/>
    <property type="match status" value="1"/>
</dbReference>
<dbReference type="EMBL" id="JAACYS010000060">
    <property type="protein sequence ID" value="NCU18440.1"/>
    <property type="molecule type" value="Genomic_DNA"/>
</dbReference>
<accession>A0ABX0A4U1</accession>
<keyword evidence="2" id="KW-0378">Hydrolase</keyword>
<dbReference type="InterPro" id="IPR006683">
    <property type="entry name" value="Thioestr_dom"/>
</dbReference>
<dbReference type="InterPro" id="IPR003736">
    <property type="entry name" value="PAAI_dom"/>
</dbReference>
<evidence type="ECO:0000313" key="5">
    <source>
        <dbReference type="Proteomes" id="UP000743899"/>
    </source>
</evidence>
<proteinExistence type="inferred from homology"/>
<evidence type="ECO:0000313" key="4">
    <source>
        <dbReference type="EMBL" id="NCU18440.1"/>
    </source>
</evidence>
<dbReference type="PANTHER" id="PTHR43240:SF5">
    <property type="entry name" value="1,4-DIHYDROXY-2-NAPHTHOYL-COA THIOESTERASE 1"/>
    <property type="match status" value="1"/>
</dbReference>
<feature type="domain" description="Thioesterase" evidence="3">
    <location>
        <begin position="58"/>
        <end position="132"/>
    </location>
</feature>
<dbReference type="Pfam" id="PF03061">
    <property type="entry name" value="4HBT"/>
    <property type="match status" value="1"/>
</dbReference>
<protein>
    <submittedName>
        <fullName evidence="4">PaaI family thioesterase</fullName>
    </submittedName>
</protein>
<gene>
    <name evidence="4" type="ORF">GW534_12020</name>
</gene>
<organism evidence="4 5">
    <name type="scientific">Pallidibacillus pasinlerensis</name>
    <dbReference type="NCBI Taxonomy" id="2703818"/>
    <lineage>
        <taxon>Bacteria</taxon>
        <taxon>Bacillati</taxon>
        <taxon>Bacillota</taxon>
        <taxon>Bacilli</taxon>
        <taxon>Bacillales</taxon>
        <taxon>Bacillaceae</taxon>
        <taxon>Pallidibacillus</taxon>
    </lineage>
</organism>
<evidence type="ECO:0000259" key="3">
    <source>
        <dbReference type="Pfam" id="PF03061"/>
    </source>
</evidence>
<keyword evidence="5" id="KW-1185">Reference proteome</keyword>
<dbReference type="Proteomes" id="UP000743899">
    <property type="component" value="Unassembled WGS sequence"/>
</dbReference>
<evidence type="ECO:0000256" key="1">
    <source>
        <dbReference type="ARBA" id="ARBA00008324"/>
    </source>
</evidence>
<name>A0ABX0A4U1_9BACI</name>
<sequence>MEKQQFLKQAEYAYDSYDLKPESIFMFKMFQFEFDYDDDARSCTVSAPVTDLMFNPSGIVHGGILTFIADTAMGHLNFYFKNVQYVTLELKTSYFKAVSTGKLVATARYIKDGYKVCFIECDVRNENGDLLCRTNGTFYRYEKKST</sequence>
<dbReference type="RefSeq" id="WP_161921268.1">
    <property type="nucleotide sequence ID" value="NZ_JAACYS010000060.1"/>
</dbReference>
<reference evidence="4 5" key="1">
    <citation type="submission" date="2020-01" db="EMBL/GenBank/DDBJ databases">
        <title>A novel Bacillus sp. from Pasinler.</title>
        <authorList>
            <person name="Adiguzel A."/>
            <person name="Ay H."/>
            <person name="Baltaci M.O."/>
        </authorList>
    </citation>
    <scope>NUCLEOTIDE SEQUENCE [LARGE SCALE GENOMIC DNA]</scope>
    <source>
        <strain evidence="4 5">P1</strain>
    </source>
</reference>
<dbReference type="PANTHER" id="PTHR43240">
    <property type="entry name" value="1,4-DIHYDROXY-2-NAPHTHOYL-COA THIOESTERASE 1"/>
    <property type="match status" value="1"/>
</dbReference>
<comment type="caution">
    <text evidence="4">The sequence shown here is derived from an EMBL/GenBank/DDBJ whole genome shotgun (WGS) entry which is preliminary data.</text>
</comment>